<proteinExistence type="predicted"/>
<reference evidence="1" key="1">
    <citation type="submission" date="2022-07" db="EMBL/GenBank/DDBJ databases">
        <title>Genome Sequence of Phlebia brevispora.</title>
        <authorList>
            <person name="Buettner E."/>
        </authorList>
    </citation>
    <scope>NUCLEOTIDE SEQUENCE</scope>
    <source>
        <strain evidence="1">MPL23</strain>
    </source>
</reference>
<accession>A0ACC1TBJ6</accession>
<evidence type="ECO:0000313" key="2">
    <source>
        <dbReference type="Proteomes" id="UP001148662"/>
    </source>
</evidence>
<protein>
    <submittedName>
        <fullName evidence="1">Uncharacterized protein</fullName>
    </submittedName>
</protein>
<name>A0ACC1TBJ6_9APHY</name>
<dbReference type="EMBL" id="JANHOG010000141">
    <property type="protein sequence ID" value="KAJ3557664.1"/>
    <property type="molecule type" value="Genomic_DNA"/>
</dbReference>
<organism evidence="1 2">
    <name type="scientific">Phlebia brevispora</name>
    <dbReference type="NCBI Taxonomy" id="194682"/>
    <lineage>
        <taxon>Eukaryota</taxon>
        <taxon>Fungi</taxon>
        <taxon>Dikarya</taxon>
        <taxon>Basidiomycota</taxon>
        <taxon>Agaricomycotina</taxon>
        <taxon>Agaricomycetes</taxon>
        <taxon>Polyporales</taxon>
        <taxon>Meruliaceae</taxon>
        <taxon>Phlebia</taxon>
    </lineage>
</organism>
<sequence length="1443" mass="161989">MSGWIMPFTTKMRSHRAYKLSSLQNETLEPLLQAAPPDPGTPQTLHSLKDGRAETATSSTQLHLGYMGQVSGGTQVPSKYLDQQNVTNAYVSGMKTDLGLHGNELNYITTAWTCGYVIGQIPSNLLLTRVRPSIWIPAMELIWSALTMVLASSKNFSTLVGVRFLVGLAESTFYPAIQYVIGSWYKGEELAKRACIFHTASAIGPMFSGFLQTGAYNGLNGVHGLAGWRWLFIIDGIITIPIALLGFLIMPDLPTNMKPSFLYTQDQIDMAVRRMEKAGRKPPSHFTRAKIIGFFKTWHIWLLTPLYILFNNASGPSTSMIFWLQSFNTPGHQVYSIGQINTYPLGIQAIQVVTTLIWAWWSDAMQLRWPPIIVAGTWHLVTCVVLAATPLYTHIARRWVFYYFTSVQGGLSGLILAWANELTGSDSEKRSFVVASCNTFAYVFQAWLPIVIFPQVEQPLVRKGNIATAGIDFGLICVCLMVLFMQKRDERKAAALQSDTSETESNEGQVDDDDLDSKANISVERISVTAGVAYGSASTPASQFSNVRSLRLIGHRKTVAGVCYRTSGKLRSSGGGSGVTCISRAAFGRSCSSRKPCNCVESHCSTSALTLVCARKLTAALVLVMDNLFDLNLNEPIAEHFLDLLGGLQDIPALFRTVSYRNYWINRPIAELIHACRQAIDYLADTLQLDLTLLLFVVAGWTSAEAVDDPVLQYARTVLMWSGGLPKILRNWYRPPRRHNAGISTKAGYSAVLDLAQEIVKGKINDEMRALAPITQSLPSEMNEESLLFSVEQMTKDVKRTAPLFWSILDAASCTPQQEQRNTVKSPDLSILMSISTASFNRSHHRCRFQKLMGIYFKACGTSARGLDTLSALGISMSLTWIYDGIMALSVSAKQSLRQAIELYPWTGGHDNINIRFKTYQQRLNNPTHFDSGTIGTIFIHKAPDAFLPCPLAYRDKFTIGSCNPIAPLDIILLEQSSKDRLRQQAIYSILYILKESAPFDFGTYTYKDSEIFHRPATVFQLPTGPEFATEQYILDAAHIEEASYEGNEACLDEWWRQLGITTVEQKKRIATKKDYHRWMHLLEIFGFLHALITFCRSFHHQFYGTSKSMGLRHAFDMLKRKGLAAPSTQGNFHQMLSEALKHVGEAHFWDLWCVVAGVDSLEALRELCPECLLDLANTILDDYASTEALDEQRSHPRDSQDDIFIQAILFNRDILDFLNLDDAVRTGDVGRIKDLLPSLLFRYIGGGHTNYTTEVLEMIQGFEREWPDDLILYILRFCLLANPSGNPDSFLPFDEILEHNICDIKDNFATAGPSTSWDYLKKTTGSIPTQRKVKDHVEAHINWFRRGKSHTNPDKEVDVASLQAAYARSKIHQYNPRRQLAKEDKIEDYIAKGSDYLTLHKTMNTWHEKRITKKATTENWTYGYTQDVENGNTSDVEMQMSD</sequence>
<gene>
    <name evidence="1" type="ORF">NM688_g1349</name>
</gene>
<evidence type="ECO:0000313" key="1">
    <source>
        <dbReference type="EMBL" id="KAJ3557664.1"/>
    </source>
</evidence>
<dbReference type="Proteomes" id="UP001148662">
    <property type="component" value="Unassembled WGS sequence"/>
</dbReference>
<keyword evidence="2" id="KW-1185">Reference proteome</keyword>
<comment type="caution">
    <text evidence="1">The sequence shown here is derived from an EMBL/GenBank/DDBJ whole genome shotgun (WGS) entry which is preliminary data.</text>
</comment>